<dbReference type="Gene3D" id="3.40.50.720">
    <property type="entry name" value="NAD(P)-binding Rossmann-like Domain"/>
    <property type="match status" value="1"/>
</dbReference>
<reference evidence="1 2" key="1">
    <citation type="journal article" date="2014" name="Genome Announc.">
        <title>Draft Genome Sequence of Brevibacillus panacihumi Strain W25, a Halotolerant Hydrocarbon-Degrading Bacterium.</title>
        <authorList>
            <person name="Wang X."/>
            <person name="Jin D."/>
            <person name="Zhou L."/>
            <person name="Wu L."/>
            <person name="An W."/>
            <person name="Chen Y."/>
            <person name="Zhao L."/>
        </authorList>
    </citation>
    <scope>NUCLEOTIDE SEQUENCE [LARGE SCALE GENOMIC DNA]</scope>
    <source>
        <strain evidence="1 2">W25</strain>
    </source>
</reference>
<dbReference type="AlphaFoldDB" id="V6M6J0"/>
<dbReference type="Proteomes" id="UP000017973">
    <property type="component" value="Unassembled WGS sequence"/>
</dbReference>
<dbReference type="InterPro" id="IPR036291">
    <property type="entry name" value="NAD(P)-bd_dom_sf"/>
</dbReference>
<dbReference type="SUPFAM" id="SSF51735">
    <property type="entry name" value="NAD(P)-binding Rossmann-fold domains"/>
    <property type="match status" value="1"/>
</dbReference>
<dbReference type="eggNOG" id="COG0702">
    <property type="taxonomic scope" value="Bacteria"/>
</dbReference>
<sequence length="100" mass="10645">MDISTHASDVIDAETLKVTGPLLLRNEEGARYEIPYGNSPSAMIHVADIADVGVAALIGDGHAGKIYTLTGQEVLTVFDKVRIIGATIGMHIQSNNERLS</sequence>
<dbReference type="HOGENOM" id="CLU_2300398_0_0_9"/>
<evidence type="ECO:0000313" key="1">
    <source>
        <dbReference type="EMBL" id="EST53917.1"/>
    </source>
</evidence>
<gene>
    <name evidence="1" type="ORF">T458_21145</name>
</gene>
<dbReference type="Gene3D" id="3.90.25.10">
    <property type="entry name" value="UDP-galactose 4-epimerase, domain 1"/>
    <property type="match status" value="1"/>
</dbReference>
<organism evidence="1 2">
    <name type="scientific">Brevibacillus panacihumi W25</name>
    <dbReference type="NCBI Taxonomy" id="1408254"/>
    <lineage>
        <taxon>Bacteria</taxon>
        <taxon>Bacillati</taxon>
        <taxon>Bacillota</taxon>
        <taxon>Bacilli</taxon>
        <taxon>Bacillales</taxon>
        <taxon>Paenibacillaceae</taxon>
        <taxon>Brevibacillus</taxon>
    </lineage>
</organism>
<evidence type="ECO:0000313" key="2">
    <source>
        <dbReference type="Proteomes" id="UP000017973"/>
    </source>
</evidence>
<accession>V6M6J0</accession>
<keyword evidence="2" id="KW-1185">Reference proteome</keyword>
<proteinExistence type="predicted"/>
<dbReference type="EMBL" id="AYJU01000017">
    <property type="protein sequence ID" value="EST53917.1"/>
    <property type="molecule type" value="Genomic_DNA"/>
</dbReference>
<dbReference type="STRING" id="1408254.T458_21145"/>
<name>V6M6J0_9BACL</name>
<dbReference type="OrthoDB" id="339107at2"/>
<dbReference type="RefSeq" id="WP_023558020.1">
    <property type="nucleotide sequence ID" value="NZ_KI629785.1"/>
</dbReference>
<dbReference type="PATRIC" id="fig|1408254.3.peg.4149"/>
<protein>
    <submittedName>
        <fullName evidence="1">Uncharacterized protein</fullName>
    </submittedName>
</protein>
<comment type="caution">
    <text evidence="1">The sequence shown here is derived from an EMBL/GenBank/DDBJ whole genome shotgun (WGS) entry which is preliminary data.</text>
</comment>